<evidence type="ECO:0000313" key="3">
    <source>
        <dbReference type="EMBL" id="SEF58848.1"/>
    </source>
</evidence>
<dbReference type="EMBL" id="FNUV01000002">
    <property type="protein sequence ID" value="SEF58848.1"/>
    <property type="molecule type" value="Genomic_DNA"/>
</dbReference>
<reference evidence="3 4" key="1">
    <citation type="submission" date="2016-10" db="EMBL/GenBank/DDBJ databases">
        <authorList>
            <person name="de Groot N.N."/>
        </authorList>
    </citation>
    <scope>NUCLEOTIDE SEQUENCE [LARGE SCALE GENOMIC DNA]</scope>
    <source>
        <strain evidence="3 4">AR32</strain>
    </source>
</reference>
<gene>
    <name evidence="3" type="ORF">SAMN05216354_0915</name>
</gene>
<evidence type="ECO:0000256" key="1">
    <source>
        <dbReference type="SAM" id="MobiDB-lite"/>
    </source>
</evidence>
<organism evidence="3 4">
    <name type="scientific">Xylanibacter ruminicola</name>
    <name type="common">Prevotella ruminicola</name>
    <dbReference type="NCBI Taxonomy" id="839"/>
    <lineage>
        <taxon>Bacteria</taxon>
        <taxon>Pseudomonadati</taxon>
        <taxon>Bacteroidota</taxon>
        <taxon>Bacteroidia</taxon>
        <taxon>Bacteroidales</taxon>
        <taxon>Prevotellaceae</taxon>
        <taxon>Xylanibacter</taxon>
    </lineage>
</organism>
<keyword evidence="2" id="KW-0732">Signal</keyword>
<evidence type="ECO:0000313" key="4">
    <source>
        <dbReference type="Proteomes" id="UP000236735"/>
    </source>
</evidence>
<feature type="signal peptide" evidence="2">
    <location>
        <begin position="1"/>
        <end position="20"/>
    </location>
</feature>
<accession>A0A1H5T9M6</accession>
<feature type="region of interest" description="Disordered" evidence="1">
    <location>
        <begin position="26"/>
        <end position="45"/>
    </location>
</feature>
<sequence length="93" mass="10718">MKKLFFIAFALMLSFTSAFAGDNHQTRELNRNEEPDAGGGGGGTARETYVIVYRGWCGKARYQVIYDHEPSWWDNLINKWYADNTCDIMQNPF</sequence>
<dbReference type="RefSeq" id="WP_146063095.1">
    <property type="nucleotide sequence ID" value="NZ_FNUV01000002.1"/>
</dbReference>
<dbReference type="AlphaFoldDB" id="A0A1H5T9M6"/>
<name>A0A1H5T9M6_XYLRU</name>
<dbReference type="Proteomes" id="UP000236735">
    <property type="component" value="Unassembled WGS sequence"/>
</dbReference>
<feature type="chain" id="PRO_5009284829" evidence="2">
    <location>
        <begin position="21"/>
        <end position="93"/>
    </location>
</feature>
<protein>
    <submittedName>
        <fullName evidence="3">Uncharacterized protein</fullName>
    </submittedName>
</protein>
<proteinExistence type="predicted"/>
<evidence type="ECO:0000256" key="2">
    <source>
        <dbReference type="SAM" id="SignalP"/>
    </source>
</evidence>